<comment type="caution">
    <text evidence="1">The sequence shown here is derived from an EMBL/GenBank/DDBJ whole genome shotgun (WGS) entry which is preliminary data.</text>
</comment>
<sequence>MKKEEKIEIINGILASKGLSSEAKLEAIEIITNNSRFGDYLSGIQNHFKINNSDAVYLKDGSVTTGLMNNSK</sequence>
<dbReference type="AlphaFoldDB" id="A0A0R1MJ89"/>
<evidence type="ECO:0000313" key="1">
    <source>
        <dbReference type="EMBL" id="KRL07990.1"/>
    </source>
</evidence>
<organism evidence="1 2">
    <name type="scientific">Liquorilactobacillus hordei DSM 19519</name>
    <dbReference type="NCBI Taxonomy" id="1423759"/>
    <lineage>
        <taxon>Bacteria</taxon>
        <taxon>Bacillati</taxon>
        <taxon>Bacillota</taxon>
        <taxon>Bacilli</taxon>
        <taxon>Lactobacillales</taxon>
        <taxon>Lactobacillaceae</taxon>
        <taxon>Liquorilactobacillus</taxon>
    </lineage>
</organism>
<accession>A0A0R1MJ89</accession>
<dbReference type="PATRIC" id="fig|1423759.3.peg.1119"/>
<protein>
    <submittedName>
        <fullName evidence="1">Uncharacterized protein</fullName>
    </submittedName>
</protein>
<name>A0A0R1MJ89_9LACO</name>
<gene>
    <name evidence="1" type="ORF">FC92_GL001061</name>
</gene>
<keyword evidence="2" id="KW-1185">Reference proteome</keyword>
<dbReference type="Proteomes" id="UP000051448">
    <property type="component" value="Unassembled WGS sequence"/>
</dbReference>
<dbReference type="GeneID" id="98309543"/>
<evidence type="ECO:0000313" key="2">
    <source>
        <dbReference type="Proteomes" id="UP000051448"/>
    </source>
</evidence>
<reference evidence="1 2" key="1">
    <citation type="journal article" date="2015" name="Genome Announc.">
        <title>Expanding the biotechnology potential of lactobacilli through comparative genomics of 213 strains and associated genera.</title>
        <authorList>
            <person name="Sun Z."/>
            <person name="Harris H.M."/>
            <person name="McCann A."/>
            <person name="Guo C."/>
            <person name="Argimon S."/>
            <person name="Zhang W."/>
            <person name="Yang X."/>
            <person name="Jeffery I.B."/>
            <person name="Cooney J.C."/>
            <person name="Kagawa T.F."/>
            <person name="Liu W."/>
            <person name="Song Y."/>
            <person name="Salvetti E."/>
            <person name="Wrobel A."/>
            <person name="Rasinkangas P."/>
            <person name="Parkhill J."/>
            <person name="Rea M.C."/>
            <person name="O'Sullivan O."/>
            <person name="Ritari J."/>
            <person name="Douillard F.P."/>
            <person name="Paul Ross R."/>
            <person name="Yang R."/>
            <person name="Briner A.E."/>
            <person name="Felis G.E."/>
            <person name="de Vos W.M."/>
            <person name="Barrangou R."/>
            <person name="Klaenhammer T.R."/>
            <person name="Caufield P.W."/>
            <person name="Cui Y."/>
            <person name="Zhang H."/>
            <person name="O'Toole P.W."/>
        </authorList>
    </citation>
    <scope>NUCLEOTIDE SEQUENCE [LARGE SCALE GENOMIC DNA]</scope>
    <source>
        <strain evidence="1 2">DSM 19519</strain>
    </source>
</reference>
<proteinExistence type="predicted"/>
<dbReference type="RefSeq" id="WP_057868774.1">
    <property type="nucleotide sequence ID" value="NZ_AZDX01000003.1"/>
</dbReference>
<dbReference type="EMBL" id="AZDX01000003">
    <property type="protein sequence ID" value="KRL07990.1"/>
    <property type="molecule type" value="Genomic_DNA"/>
</dbReference>